<dbReference type="InterPro" id="IPR006076">
    <property type="entry name" value="FAD-dep_OxRdtase"/>
</dbReference>
<evidence type="ECO:0000259" key="2">
    <source>
        <dbReference type="Pfam" id="PF01266"/>
    </source>
</evidence>
<dbReference type="Pfam" id="PF01266">
    <property type="entry name" value="DAO"/>
    <property type="match status" value="1"/>
</dbReference>
<accession>A0ABW3B6Q8</accession>
<dbReference type="PANTHER" id="PTHR13847:SF289">
    <property type="entry name" value="GLYCINE OXIDASE"/>
    <property type="match status" value="1"/>
</dbReference>
<dbReference type="EMBL" id="JBHTHY010000014">
    <property type="protein sequence ID" value="MFD0798760.1"/>
    <property type="molecule type" value="Genomic_DNA"/>
</dbReference>
<comment type="caution">
    <text evidence="3">The sequence shown here is derived from an EMBL/GenBank/DDBJ whole genome shotgun (WGS) entry which is preliminary data.</text>
</comment>
<name>A0ABW3B6Q8_9FLAO</name>
<sequence>MLDYIVVGLGLAGTAFCETLRKQNKRFAVFNDSSQNASLVAGGLSNPVILKRFTMAWNANTLIPVANTFYHGLERTLGKKLLTDLPVYRRFVSVAEQNMWFEAADKKDLKKYLSQKLVRNSNKVLIAPHDFGEVMYAGLLDTQRTLKSYTAFLKEQGILVSDGFDHAKLEQSSTHVTYGALTANYIVFAEGFGLLKNPFFNYLPMQGSKGEYLIIKCAALKENNAIKSSVFVIPLGNDLYKVGANYDRDTSSNLPTEATKRELMKKLNELLACPYEVVGHQAGIRPTVKDRKPLVGKHPEHHRLFVLNGYGSHGIMIAPWAAAQLFASIENCTALHPEVDIKRYAGDYK</sequence>
<evidence type="ECO:0000256" key="1">
    <source>
        <dbReference type="ARBA" id="ARBA00023002"/>
    </source>
</evidence>
<organism evidence="3 4">
    <name type="scientific">Maribacter chungangensis</name>
    <dbReference type="NCBI Taxonomy" id="1069117"/>
    <lineage>
        <taxon>Bacteria</taxon>
        <taxon>Pseudomonadati</taxon>
        <taxon>Bacteroidota</taxon>
        <taxon>Flavobacteriia</taxon>
        <taxon>Flavobacteriales</taxon>
        <taxon>Flavobacteriaceae</taxon>
        <taxon>Maribacter</taxon>
    </lineage>
</organism>
<dbReference type="InterPro" id="IPR036188">
    <property type="entry name" value="FAD/NAD-bd_sf"/>
</dbReference>
<dbReference type="RefSeq" id="WP_379935656.1">
    <property type="nucleotide sequence ID" value="NZ_JBHTHY010000014.1"/>
</dbReference>
<protein>
    <submittedName>
        <fullName evidence="3">NAD(P)/FAD-dependent oxidoreductase</fullName>
        <ecNumber evidence="3">1.-.-.-</ecNumber>
    </submittedName>
</protein>
<dbReference type="Gene3D" id="3.30.9.10">
    <property type="entry name" value="D-Amino Acid Oxidase, subunit A, domain 2"/>
    <property type="match status" value="1"/>
</dbReference>
<dbReference type="EC" id="1.-.-.-" evidence="3"/>
<dbReference type="Proteomes" id="UP001597012">
    <property type="component" value="Unassembled WGS sequence"/>
</dbReference>
<proteinExistence type="predicted"/>
<dbReference type="Gene3D" id="3.50.50.60">
    <property type="entry name" value="FAD/NAD(P)-binding domain"/>
    <property type="match status" value="1"/>
</dbReference>
<keyword evidence="1 3" id="KW-0560">Oxidoreductase</keyword>
<feature type="domain" description="FAD dependent oxidoreductase" evidence="2">
    <location>
        <begin position="3"/>
        <end position="323"/>
    </location>
</feature>
<dbReference type="PANTHER" id="PTHR13847">
    <property type="entry name" value="SARCOSINE DEHYDROGENASE-RELATED"/>
    <property type="match status" value="1"/>
</dbReference>
<evidence type="ECO:0000313" key="4">
    <source>
        <dbReference type="Proteomes" id="UP001597012"/>
    </source>
</evidence>
<dbReference type="SUPFAM" id="SSF51971">
    <property type="entry name" value="Nucleotide-binding domain"/>
    <property type="match status" value="1"/>
</dbReference>
<reference evidence="4" key="1">
    <citation type="journal article" date="2019" name="Int. J. Syst. Evol. Microbiol.">
        <title>The Global Catalogue of Microorganisms (GCM) 10K type strain sequencing project: providing services to taxonomists for standard genome sequencing and annotation.</title>
        <authorList>
            <consortium name="The Broad Institute Genomics Platform"/>
            <consortium name="The Broad Institute Genome Sequencing Center for Infectious Disease"/>
            <person name="Wu L."/>
            <person name="Ma J."/>
        </authorList>
    </citation>
    <scope>NUCLEOTIDE SEQUENCE [LARGE SCALE GENOMIC DNA]</scope>
    <source>
        <strain evidence="4">CCUG 61948</strain>
    </source>
</reference>
<evidence type="ECO:0000313" key="3">
    <source>
        <dbReference type="EMBL" id="MFD0798760.1"/>
    </source>
</evidence>
<gene>
    <name evidence="3" type="ORF">ACFQZJ_14915</name>
</gene>
<keyword evidence="4" id="KW-1185">Reference proteome</keyword>
<dbReference type="GO" id="GO:0016491">
    <property type="term" value="F:oxidoreductase activity"/>
    <property type="evidence" value="ECO:0007669"/>
    <property type="project" value="UniProtKB-KW"/>
</dbReference>